<dbReference type="Gene3D" id="2.10.230.10">
    <property type="entry name" value="Heat shock protein DnaJ, cysteine-rich domain"/>
    <property type="match status" value="1"/>
</dbReference>
<evidence type="ECO:0000256" key="3">
    <source>
        <dbReference type="ARBA" id="ARBA00022723"/>
    </source>
</evidence>
<dbReference type="InterPro" id="IPR001305">
    <property type="entry name" value="HSP_DnaJ_Cys-rich_dom"/>
</dbReference>
<dbReference type="FunFam" id="1.10.287.110:FF:000034">
    <property type="entry name" value="Chaperone protein DnaJ"/>
    <property type="match status" value="1"/>
</dbReference>
<dbReference type="PRINTS" id="PR00625">
    <property type="entry name" value="JDOMAIN"/>
</dbReference>
<dbReference type="Pfam" id="PF00684">
    <property type="entry name" value="DnaJ_CXXCXGXG"/>
    <property type="match status" value="1"/>
</dbReference>
<reference evidence="16 17" key="1">
    <citation type="submission" date="2019-11" db="EMBL/GenBank/DDBJ databases">
        <title>Pedobacter sp. HMF7647 Genome sequencing and assembly.</title>
        <authorList>
            <person name="Kang H."/>
            <person name="Kim H."/>
            <person name="Joh K."/>
        </authorList>
    </citation>
    <scope>NUCLEOTIDE SEQUENCE [LARGE SCALE GENOMIC DNA]</scope>
    <source>
        <strain evidence="16 17">HMF7647</strain>
    </source>
</reference>
<evidence type="ECO:0000256" key="1">
    <source>
        <dbReference type="ARBA" id="ARBA00022490"/>
    </source>
</evidence>
<feature type="binding site" evidence="12">
    <location>
        <position position="201"/>
    </location>
    <ligand>
        <name>Zn(2+)</name>
        <dbReference type="ChEBI" id="CHEBI:29105"/>
        <label>2</label>
    </ligand>
</feature>
<dbReference type="GO" id="GO:0051082">
    <property type="term" value="F:unfolded protein binding"/>
    <property type="evidence" value="ECO:0007669"/>
    <property type="project" value="UniProtKB-UniRule"/>
</dbReference>
<dbReference type="PANTHER" id="PTHR43096:SF48">
    <property type="entry name" value="CHAPERONE PROTEIN DNAJ"/>
    <property type="match status" value="1"/>
</dbReference>
<feature type="binding site" evidence="12">
    <location>
        <position position="212"/>
    </location>
    <ligand>
        <name>Zn(2+)</name>
        <dbReference type="ChEBI" id="CHEBI:29105"/>
        <label>1</label>
    </ligand>
</feature>
<dbReference type="NCBIfam" id="TIGR02349">
    <property type="entry name" value="DnaJ_bact"/>
    <property type="match status" value="1"/>
</dbReference>
<evidence type="ECO:0000256" key="11">
    <source>
        <dbReference type="ARBA" id="ARBA00067609"/>
    </source>
</evidence>
<evidence type="ECO:0000313" key="16">
    <source>
        <dbReference type="EMBL" id="MXV52567.1"/>
    </source>
</evidence>
<feature type="binding site" evidence="12">
    <location>
        <position position="215"/>
    </location>
    <ligand>
        <name>Zn(2+)</name>
        <dbReference type="ChEBI" id="CHEBI:29105"/>
        <label>1</label>
    </ligand>
</feature>
<dbReference type="InterPro" id="IPR002939">
    <property type="entry name" value="DnaJ_C"/>
</dbReference>
<dbReference type="InterPro" id="IPR012724">
    <property type="entry name" value="DnaJ"/>
</dbReference>
<evidence type="ECO:0000256" key="5">
    <source>
        <dbReference type="ARBA" id="ARBA00022771"/>
    </source>
</evidence>
<dbReference type="SUPFAM" id="SSF57938">
    <property type="entry name" value="DnaJ/Hsp40 cysteine-rich domain"/>
    <property type="match status" value="1"/>
</dbReference>
<keyword evidence="1 12" id="KW-0963">Cytoplasm</keyword>
<feature type="binding site" evidence="12">
    <location>
        <position position="175"/>
    </location>
    <ligand>
        <name>Zn(2+)</name>
        <dbReference type="ChEBI" id="CHEBI:29105"/>
        <label>2</label>
    </ligand>
</feature>
<dbReference type="InterPro" id="IPR001623">
    <property type="entry name" value="DnaJ_domain"/>
</dbReference>
<dbReference type="FunFam" id="2.60.260.20:FF:000005">
    <property type="entry name" value="Chaperone protein dnaJ 1, mitochondrial"/>
    <property type="match status" value="1"/>
</dbReference>
<keyword evidence="7 12" id="KW-0346">Stress response</keyword>
<dbReference type="Gene3D" id="1.10.287.110">
    <property type="entry name" value="DnaJ domain"/>
    <property type="match status" value="1"/>
</dbReference>
<evidence type="ECO:0000256" key="10">
    <source>
        <dbReference type="ARBA" id="ARBA00061004"/>
    </source>
</evidence>
<keyword evidence="4 12" id="KW-0677">Repeat</keyword>
<dbReference type="SUPFAM" id="SSF46565">
    <property type="entry name" value="Chaperone J-domain"/>
    <property type="match status" value="1"/>
</dbReference>
<dbReference type="InterPro" id="IPR018253">
    <property type="entry name" value="DnaJ_domain_CS"/>
</dbReference>
<dbReference type="HAMAP" id="MF_01152">
    <property type="entry name" value="DnaJ"/>
    <property type="match status" value="1"/>
</dbReference>
<comment type="cofactor">
    <cofactor evidence="12">
        <name>Zn(2+)</name>
        <dbReference type="ChEBI" id="CHEBI:29105"/>
    </cofactor>
    <text evidence="12">Binds 2 Zn(2+) ions per monomer.</text>
</comment>
<comment type="subcellular location">
    <subcellularLocation>
        <location evidence="12">Cytoplasm</location>
    </subcellularLocation>
</comment>
<sequence>MAKRDYYDVLGVSKSAGADEIKKAYRKLAIKYHPDKNPGDKAAEEQFKEAAEAYEVLSNAEKKQRYDQFGHAANAAGAGGYGGGGMNMDDIFSQFGDIFGGGGSPFDSFFGGGQSRGGGRRVARGTNLRIKVKLTLEEIAKGAEKKIKVNKQVVCQTCDGTGAKDKSSFHTCQTCGGSGSVRRVTNTILGQMQTTSTCPTCNGEGTTVTNKCNTCHGDGIVRGEETITINIPAGVSEGMQLSMSGKGNAAPRGGVPGDLIILIEEIPHETLKREGSNVVYDLHINFADAALGSSVEVPTIDGKAKIKIEPGTQGGKILRLKGKGVPEVNSYHRGDQLVYVNIWTPKALSKDERDLLEKLQESPNFKPQPGKNEKSFFERMKEYFE</sequence>
<feature type="repeat" description="CXXCXGXG motif" evidence="12">
    <location>
        <begin position="172"/>
        <end position="179"/>
    </location>
</feature>
<evidence type="ECO:0000256" key="12">
    <source>
        <dbReference type="HAMAP-Rule" id="MF_01152"/>
    </source>
</evidence>
<evidence type="ECO:0000256" key="9">
    <source>
        <dbReference type="ARBA" id="ARBA00053423"/>
    </source>
</evidence>
<dbReference type="Proteomes" id="UP000466586">
    <property type="component" value="Unassembled WGS sequence"/>
</dbReference>
<dbReference type="RefSeq" id="WP_160845741.1">
    <property type="nucleotide sequence ID" value="NZ_WVHT01000008.1"/>
</dbReference>
<feature type="domain" description="CR-type" evidence="15">
    <location>
        <begin position="142"/>
        <end position="224"/>
    </location>
</feature>
<keyword evidence="2 12" id="KW-0235">DNA replication</keyword>
<dbReference type="FunFam" id="2.10.230.10:FF:000002">
    <property type="entry name" value="Molecular chaperone DnaJ"/>
    <property type="match status" value="1"/>
</dbReference>
<comment type="domain">
    <text evidence="12">The J domain is necessary and sufficient to stimulate DnaK ATPase activity. Zinc center 1 plays an important role in the autonomous, DnaK-independent chaperone activity of DnaJ. Zinc center 2 is essential for interaction with DnaK and for DnaJ activity.</text>
</comment>
<feature type="binding site" evidence="12">
    <location>
        <position position="158"/>
    </location>
    <ligand>
        <name>Zn(2+)</name>
        <dbReference type="ChEBI" id="CHEBI:29105"/>
        <label>1</label>
    </ligand>
</feature>
<feature type="binding site" evidence="12">
    <location>
        <position position="198"/>
    </location>
    <ligand>
        <name>Zn(2+)</name>
        <dbReference type="ChEBI" id="CHEBI:29105"/>
        <label>2</label>
    </ligand>
</feature>
<evidence type="ECO:0000256" key="13">
    <source>
        <dbReference type="PROSITE-ProRule" id="PRU00546"/>
    </source>
</evidence>
<keyword evidence="6 12" id="KW-0862">Zinc</keyword>
<dbReference type="CDD" id="cd10747">
    <property type="entry name" value="DnaJ_C"/>
    <property type="match status" value="1"/>
</dbReference>
<dbReference type="InterPro" id="IPR036869">
    <property type="entry name" value="J_dom_sf"/>
</dbReference>
<feature type="binding site" evidence="12">
    <location>
        <position position="155"/>
    </location>
    <ligand>
        <name>Zn(2+)</name>
        <dbReference type="ChEBI" id="CHEBI:29105"/>
        <label>1</label>
    </ligand>
</feature>
<feature type="binding site" evidence="12">
    <location>
        <position position="172"/>
    </location>
    <ligand>
        <name>Zn(2+)</name>
        <dbReference type="ChEBI" id="CHEBI:29105"/>
        <label>2</label>
    </ligand>
</feature>
<evidence type="ECO:0000313" key="17">
    <source>
        <dbReference type="Proteomes" id="UP000466586"/>
    </source>
</evidence>
<gene>
    <name evidence="12 16" type="primary">dnaJ</name>
    <name evidence="16" type="ORF">GS399_16460</name>
</gene>
<dbReference type="CDD" id="cd10719">
    <property type="entry name" value="DnaJ_zf"/>
    <property type="match status" value="1"/>
</dbReference>
<dbReference type="PROSITE" id="PS50076">
    <property type="entry name" value="DNAJ_2"/>
    <property type="match status" value="1"/>
</dbReference>
<dbReference type="EMBL" id="WVHT01000008">
    <property type="protein sequence ID" value="MXV52567.1"/>
    <property type="molecule type" value="Genomic_DNA"/>
</dbReference>
<accession>A0A7K1YDA2</accession>
<dbReference type="GO" id="GO:0042026">
    <property type="term" value="P:protein refolding"/>
    <property type="evidence" value="ECO:0007669"/>
    <property type="project" value="TreeGrafter"/>
</dbReference>
<dbReference type="GO" id="GO:0009408">
    <property type="term" value="P:response to heat"/>
    <property type="evidence" value="ECO:0007669"/>
    <property type="project" value="InterPro"/>
</dbReference>
<proteinExistence type="inferred from homology"/>
<dbReference type="CDD" id="cd06257">
    <property type="entry name" value="DnaJ"/>
    <property type="match status" value="1"/>
</dbReference>
<dbReference type="GO" id="GO:0008270">
    <property type="term" value="F:zinc ion binding"/>
    <property type="evidence" value="ECO:0007669"/>
    <property type="project" value="UniProtKB-UniRule"/>
</dbReference>
<keyword evidence="8 12" id="KW-0143">Chaperone</keyword>
<feature type="repeat" description="CXXCXGXG motif" evidence="12">
    <location>
        <begin position="155"/>
        <end position="162"/>
    </location>
</feature>
<dbReference type="PROSITE" id="PS51188">
    <property type="entry name" value="ZF_CR"/>
    <property type="match status" value="1"/>
</dbReference>
<comment type="function">
    <text evidence="9 12">Participates actively in the response to hyperosmotic and heat shock by preventing the aggregation of stress-denatured proteins and by disaggregating proteins, also in an autonomous, DnaK-independent fashion. Unfolded proteins bind initially to DnaJ; upon interaction with the DnaJ-bound protein, DnaK hydrolyzes its bound ATP, resulting in the formation of a stable complex. GrpE releases ADP from DnaK; ATP binding to DnaK triggers the release of the substrate protein, thus completing the reaction cycle. Several rounds of ATP-dependent interactions between DnaJ, DnaK and GrpE are required for fully efficient folding. Also involved, together with DnaK and GrpE, in the DNA replication of plasmids through activation of initiation proteins.</text>
</comment>
<name>A0A7K1YDA2_9SPHI</name>
<evidence type="ECO:0000256" key="7">
    <source>
        <dbReference type="ARBA" id="ARBA00023016"/>
    </source>
</evidence>
<feature type="repeat" description="CXXCXGXG motif" evidence="12">
    <location>
        <begin position="198"/>
        <end position="205"/>
    </location>
</feature>
<dbReference type="GO" id="GO:0031072">
    <property type="term" value="F:heat shock protein binding"/>
    <property type="evidence" value="ECO:0007669"/>
    <property type="project" value="InterPro"/>
</dbReference>
<dbReference type="Pfam" id="PF00226">
    <property type="entry name" value="DnaJ"/>
    <property type="match status" value="1"/>
</dbReference>
<feature type="repeat" description="CXXCXGXG motif" evidence="12">
    <location>
        <begin position="212"/>
        <end position="219"/>
    </location>
</feature>
<dbReference type="PANTHER" id="PTHR43096">
    <property type="entry name" value="DNAJ HOMOLOG 1, MITOCHONDRIAL-RELATED"/>
    <property type="match status" value="1"/>
</dbReference>
<dbReference type="InterPro" id="IPR036410">
    <property type="entry name" value="HSP_DnaJ_Cys-rich_dom_sf"/>
</dbReference>
<dbReference type="SMART" id="SM00271">
    <property type="entry name" value="DnaJ"/>
    <property type="match status" value="1"/>
</dbReference>
<dbReference type="PROSITE" id="PS00636">
    <property type="entry name" value="DNAJ_1"/>
    <property type="match status" value="1"/>
</dbReference>
<dbReference type="GO" id="GO:0006260">
    <property type="term" value="P:DNA replication"/>
    <property type="evidence" value="ECO:0007669"/>
    <property type="project" value="UniProtKB-KW"/>
</dbReference>
<dbReference type="InterPro" id="IPR008971">
    <property type="entry name" value="HSP40/DnaJ_pept-bd"/>
</dbReference>
<evidence type="ECO:0000259" key="14">
    <source>
        <dbReference type="PROSITE" id="PS50076"/>
    </source>
</evidence>
<comment type="subunit">
    <text evidence="12">Homodimer.</text>
</comment>
<dbReference type="Gene3D" id="2.60.260.20">
    <property type="entry name" value="Urease metallochaperone UreE, N-terminal domain"/>
    <property type="match status" value="2"/>
</dbReference>
<organism evidence="16 17">
    <name type="scientific">Hufsiella arboris</name>
    <dbReference type="NCBI Taxonomy" id="2695275"/>
    <lineage>
        <taxon>Bacteria</taxon>
        <taxon>Pseudomonadati</taxon>
        <taxon>Bacteroidota</taxon>
        <taxon>Sphingobacteriia</taxon>
        <taxon>Sphingobacteriales</taxon>
        <taxon>Sphingobacteriaceae</taxon>
        <taxon>Hufsiella</taxon>
    </lineage>
</organism>
<comment type="caution">
    <text evidence="16">The sequence shown here is derived from an EMBL/GenBank/DDBJ whole genome shotgun (WGS) entry which is preliminary data.</text>
</comment>
<keyword evidence="5 12" id="KW-0863">Zinc-finger</keyword>
<evidence type="ECO:0000259" key="15">
    <source>
        <dbReference type="PROSITE" id="PS51188"/>
    </source>
</evidence>
<evidence type="ECO:0000256" key="6">
    <source>
        <dbReference type="ARBA" id="ARBA00022833"/>
    </source>
</evidence>
<dbReference type="NCBIfam" id="NF008035">
    <property type="entry name" value="PRK10767.1"/>
    <property type="match status" value="1"/>
</dbReference>
<protein>
    <recommendedName>
        <fullName evidence="11 12">Chaperone protein DnaJ</fullName>
    </recommendedName>
</protein>
<dbReference type="GO" id="GO:0005524">
    <property type="term" value="F:ATP binding"/>
    <property type="evidence" value="ECO:0007669"/>
    <property type="project" value="InterPro"/>
</dbReference>
<evidence type="ECO:0000256" key="2">
    <source>
        <dbReference type="ARBA" id="ARBA00022705"/>
    </source>
</evidence>
<evidence type="ECO:0000256" key="8">
    <source>
        <dbReference type="ARBA" id="ARBA00023186"/>
    </source>
</evidence>
<dbReference type="GO" id="GO:0005737">
    <property type="term" value="C:cytoplasm"/>
    <property type="evidence" value="ECO:0007669"/>
    <property type="project" value="UniProtKB-SubCell"/>
</dbReference>
<dbReference type="SUPFAM" id="SSF49493">
    <property type="entry name" value="HSP40/DnaJ peptide-binding domain"/>
    <property type="match status" value="2"/>
</dbReference>
<feature type="domain" description="J" evidence="14">
    <location>
        <begin position="5"/>
        <end position="70"/>
    </location>
</feature>
<keyword evidence="17" id="KW-1185">Reference proteome</keyword>
<keyword evidence="3 12" id="KW-0479">Metal-binding</keyword>
<dbReference type="Pfam" id="PF01556">
    <property type="entry name" value="DnaJ_C"/>
    <property type="match status" value="1"/>
</dbReference>
<dbReference type="AlphaFoldDB" id="A0A7K1YDA2"/>
<feature type="zinc finger region" description="CR-type" evidence="13">
    <location>
        <begin position="142"/>
        <end position="224"/>
    </location>
</feature>
<evidence type="ECO:0000256" key="4">
    <source>
        <dbReference type="ARBA" id="ARBA00022737"/>
    </source>
</evidence>
<comment type="similarity">
    <text evidence="10 12">Belongs to the DnaJ family.</text>
</comment>